<dbReference type="Proteomes" id="UP001597283">
    <property type="component" value="Unassembled WGS sequence"/>
</dbReference>
<sequence>MTFWVYILHCRGGVFYTGQTDNLETRIAAHHAGRSEYTRDYRPLELVWSQEFPSRIEALEMERRIKGWGRPKKLALIRGDWTALSQLAARKSGPSTSSGRTE</sequence>
<dbReference type="EMBL" id="JBHUFC010000002">
    <property type="protein sequence ID" value="MFD1786690.1"/>
    <property type="molecule type" value="Genomic_DNA"/>
</dbReference>
<protein>
    <submittedName>
        <fullName evidence="3">GIY-YIG nuclease family protein</fullName>
    </submittedName>
</protein>
<comment type="caution">
    <text evidence="3">The sequence shown here is derived from an EMBL/GenBank/DDBJ whole genome shotgun (WGS) entry which is preliminary data.</text>
</comment>
<gene>
    <name evidence="3" type="ORF">ACFSC3_03795</name>
</gene>
<accession>A0ABW4N995</accession>
<dbReference type="PANTHER" id="PTHR34477">
    <property type="entry name" value="UPF0213 PROTEIN YHBQ"/>
    <property type="match status" value="1"/>
</dbReference>
<reference evidence="4" key="1">
    <citation type="journal article" date="2019" name="Int. J. Syst. Evol. Microbiol.">
        <title>The Global Catalogue of Microorganisms (GCM) 10K type strain sequencing project: providing services to taxonomists for standard genome sequencing and annotation.</title>
        <authorList>
            <consortium name="The Broad Institute Genomics Platform"/>
            <consortium name="The Broad Institute Genome Sequencing Center for Infectious Disease"/>
            <person name="Wu L."/>
            <person name="Ma J."/>
        </authorList>
    </citation>
    <scope>NUCLEOTIDE SEQUENCE [LARGE SCALE GENOMIC DNA]</scope>
    <source>
        <strain evidence="4">Q85</strain>
    </source>
</reference>
<evidence type="ECO:0000256" key="1">
    <source>
        <dbReference type="ARBA" id="ARBA00007435"/>
    </source>
</evidence>
<proteinExistence type="inferred from homology"/>
<dbReference type="InterPro" id="IPR035901">
    <property type="entry name" value="GIY-YIG_endonuc_sf"/>
</dbReference>
<dbReference type="PANTHER" id="PTHR34477:SF1">
    <property type="entry name" value="UPF0213 PROTEIN YHBQ"/>
    <property type="match status" value="1"/>
</dbReference>
<dbReference type="Gene3D" id="3.40.1440.10">
    <property type="entry name" value="GIY-YIG endonuclease"/>
    <property type="match status" value="1"/>
</dbReference>
<dbReference type="RefSeq" id="WP_380938905.1">
    <property type="nucleotide sequence ID" value="NZ_JBHUFC010000002.1"/>
</dbReference>
<dbReference type="SUPFAM" id="SSF82771">
    <property type="entry name" value="GIY-YIG endonuclease"/>
    <property type="match status" value="1"/>
</dbReference>
<feature type="domain" description="GIY-YIG" evidence="2">
    <location>
        <begin position="1"/>
        <end position="75"/>
    </location>
</feature>
<name>A0ABW4N995_9SPHN</name>
<evidence type="ECO:0000259" key="2">
    <source>
        <dbReference type="PROSITE" id="PS50164"/>
    </source>
</evidence>
<evidence type="ECO:0000313" key="3">
    <source>
        <dbReference type="EMBL" id="MFD1786690.1"/>
    </source>
</evidence>
<comment type="similarity">
    <text evidence="1">Belongs to the UPF0213 family.</text>
</comment>
<organism evidence="3 4">
    <name type="scientific">Sphingomonas floccifaciens</name>
    <dbReference type="NCBI Taxonomy" id="1844115"/>
    <lineage>
        <taxon>Bacteria</taxon>
        <taxon>Pseudomonadati</taxon>
        <taxon>Pseudomonadota</taxon>
        <taxon>Alphaproteobacteria</taxon>
        <taxon>Sphingomonadales</taxon>
        <taxon>Sphingomonadaceae</taxon>
        <taxon>Sphingomonas</taxon>
    </lineage>
</organism>
<dbReference type="SMART" id="SM00465">
    <property type="entry name" value="GIYc"/>
    <property type="match status" value="1"/>
</dbReference>
<dbReference type="InterPro" id="IPR000305">
    <property type="entry name" value="GIY-YIG_endonuc"/>
</dbReference>
<dbReference type="InterPro" id="IPR050190">
    <property type="entry name" value="UPF0213_domain"/>
</dbReference>
<keyword evidence="4" id="KW-1185">Reference proteome</keyword>
<dbReference type="Pfam" id="PF01541">
    <property type="entry name" value="GIY-YIG"/>
    <property type="match status" value="1"/>
</dbReference>
<dbReference type="PROSITE" id="PS50164">
    <property type="entry name" value="GIY_YIG"/>
    <property type="match status" value="1"/>
</dbReference>
<dbReference type="CDD" id="cd10456">
    <property type="entry name" value="GIY-YIG_UPF0213"/>
    <property type="match status" value="1"/>
</dbReference>
<evidence type="ECO:0000313" key="4">
    <source>
        <dbReference type="Proteomes" id="UP001597283"/>
    </source>
</evidence>